<evidence type="ECO:0000313" key="1">
    <source>
        <dbReference type="EMBL" id="KAB1632825.1"/>
    </source>
</evidence>
<dbReference type="AlphaFoldDB" id="A0A7C8FRF6"/>
<dbReference type="Proteomes" id="UP000481339">
    <property type="component" value="Unassembled WGS sequence"/>
</dbReference>
<dbReference type="RefSeq" id="WP_158035747.1">
    <property type="nucleotide sequence ID" value="NZ_BAAAZV010000003.1"/>
</dbReference>
<gene>
    <name evidence="1" type="ORF">F8O02_02875</name>
</gene>
<reference evidence="1 2" key="1">
    <citation type="submission" date="2019-09" db="EMBL/GenBank/DDBJ databases">
        <title>Phylogeny of genus Pseudoclavibacter and closely related genus.</title>
        <authorList>
            <person name="Li Y."/>
        </authorList>
    </citation>
    <scope>NUCLEOTIDE SEQUENCE [LARGE SCALE GENOMIC DNA]</scope>
    <source>
        <strain evidence="1 2">JCM 16921</strain>
    </source>
</reference>
<sequence length="101" mass="11094">MIEARARHALVTFDGEEVVIDRHGEITRIPVARITAVEVESPTFASLGVVRFTQPGRRTREGVAMFDPEDDACVLVRGRRQLRGLGPLLAAVRDEIAAAED</sequence>
<protein>
    <submittedName>
        <fullName evidence="1">Uncharacterized protein</fullName>
    </submittedName>
</protein>
<dbReference type="OrthoDB" id="5996503at2"/>
<keyword evidence="2" id="KW-1185">Reference proteome</keyword>
<name>A0A7C8FRF6_9MICO</name>
<dbReference type="EMBL" id="WBKA01000002">
    <property type="protein sequence ID" value="KAB1632825.1"/>
    <property type="molecule type" value="Genomic_DNA"/>
</dbReference>
<proteinExistence type="predicted"/>
<evidence type="ECO:0000313" key="2">
    <source>
        <dbReference type="Proteomes" id="UP000481339"/>
    </source>
</evidence>
<accession>A0A7C8FRF6</accession>
<comment type="caution">
    <text evidence="1">The sequence shown here is derived from an EMBL/GenBank/DDBJ whole genome shotgun (WGS) entry which is preliminary data.</text>
</comment>
<organism evidence="1 2">
    <name type="scientific">Pseudoclavibacter caeni</name>
    <dbReference type="NCBI Taxonomy" id="908846"/>
    <lineage>
        <taxon>Bacteria</taxon>
        <taxon>Bacillati</taxon>
        <taxon>Actinomycetota</taxon>
        <taxon>Actinomycetes</taxon>
        <taxon>Micrococcales</taxon>
        <taxon>Microbacteriaceae</taxon>
        <taxon>Pseudoclavibacter</taxon>
    </lineage>
</organism>